<dbReference type="RefSeq" id="WP_223412911.1">
    <property type="nucleotide sequence ID" value="NZ_FWXB01000005.1"/>
</dbReference>
<dbReference type="NCBIfam" id="TIGR00976">
    <property type="entry name" value="CocE_NonD"/>
    <property type="match status" value="1"/>
</dbReference>
<dbReference type="PANTHER" id="PTHR43056:SF10">
    <property type="entry name" value="COCE_NOND FAMILY, PUTATIVE (AFU_ORTHOLOGUE AFUA_7G00600)-RELATED"/>
    <property type="match status" value="1"/>
</dbReference>
<keyword evidence="4" id="KW-1185">Reference proteome</keyword>
<dbReference type="Gene3D" id="1.10.3020.10">
    <property type="entry name" value="alpha-amino acid ester hydrolase ( Helical cap domain)"/>
    <property type="match status" value="1"/>
</dbReference>
<dbReference type="InterPro" id="IPR050585">
    <property type="entry name" value="Xaa-Pro_dipeptidyl-ppase/CocE"/>
</dbReference>
<dbReference type="SUPFAM" id="SSF53474">
    <property type="entry name" value="alpha/beta-Hydrolases"/>
    <property type="match status" value="1"/>
</dbReference>
<evidence type="ECO:0000313" key="4">
    <source>
        <dbReference type="Proteomes" id="UP000193224"/>
    </source>
</evidence>
<reference evidence="3 4" key="1">
    <citation type="submission" date="2017-03" db="EMBL/GenBank/DDBJ databases">
        <authorList>
            <person name="Afonso C.L."/>
            <person name="Miller P.J."/>
            <person name="Scott M.A."/>
            <person name="Spackman E."/>
            <person name="Goraichik I."/>
            <person name="Dimitrov K.M."/>
            <person name="Suarez D.L."/>
            <person name="Swayne D.E."/>
        </authorList>
    </citation>
    <scope>NUCLEOTIDE SEQUENCE [LARGE SCALE GENOMIC DNA]</scope>
    <source>
        <strain evidence="3 4">CECT 7745</strain>
    </source>
</reference>
<organism evidence="3 4">
    <name type="scientific">Roseovarius aestuarii</name>
    <dbReference type="NCBI Taxonomy" id="475083"/>
    <lineage>
        <taxon>Bacteria</taxon>
        <taxon>Pseudomonadati</taxon>
        <taxon>Pseudomonadota</taxon>
        <taxon>Alphaproteobacteria</taxon>
        <taxon>Rhodobacterales</taxon>
        <taxon>Roseobacteraceae</taxon>
        <taxon>Roseovarius</taxon>
    </lineage>
</organism>
<dbReference type="EMBL" id="FWXB01000005">
    <property type="protein sequence ID" value="SMC11997.1"/>
    <property type="molecule type" value="Genomic_DNA"/>
</dbReference>
<dbReference type="Proteomes" id="UP000193224">
    <property type="component" value="Unassembled WGS sequence"/>
</dbReference>
<name>A0A1X7BQU7_9RHOB</name>
<dbReference type="InterPro" id="IPR000383">
    <property type="entry name" value="Xaa-Pro-like_dom"/>
</dbReference>
<dbReference type="Gene3D" id="3.40.50.1820">
    <property type="entry name" value="alpha/beta hydrolase"/>
    <property type="match status" value="1"/>
</dbReference>
<gene>
    <name evidence="3" type="primary">cocE</name>
    <name evidence="3" type="ORF">ROA7745_01818</name>
</gene>
<protein>
    <submittedName>
        <fullName evidence="3">Cocaine esterase</fullName>
        <ecNumber evidence="3">3.1.1.84</ecNumber>
    </submittedName>
</protein>
<dbReference type="InterPro" id="IPR005674">
    <property type="entry name" value="CocE/Ser_esterase"/>
</dbReference>
<dbReference type="GO" id="GO:0008239">
    <property type="term" value="F:dipeptidyl-peptidase activity"/>
    <property type="evidence" value="ECO:0007669"/>
    <property type="project" value="InterPro"/>
</dbReference>
<evidence type="ECO:0000313" key="3">
    <source>
        <dbReference type="EMBL" id="SMC11997.1"/>
    </source>
</evidence>
<proteinExistence type="predicted"/>
<dbReference type="SMART" id="SM00939">
    <property type="entry name" value="PepX_C"/>
    <property type="match status" value="1"/>
</dbReference>
<dbReference type="InterPro" id="IPR029058">
    <property type="entry name" value="AB_hydrolase_fold"/>
</dbReference>
<dbReference type="EC" id="3.1.1.84" evidence="3"/>
<dbReference type="Pfam" id="PF02129">
    <property type="entry name" value="Peptidase_S15"/>
    <property type="match status" value="1"/>
</dbReference>
<accession>A0A1X7BQU7</accession>
<dbReference type="AlphaFoldDB" id="A0A1X7BQU7"/>
<evidence type="ECO:0000259" key="2">
    <source>
        <dbReference type="SMART" id="SM00939"/>
    </source>
</evidence>
<sequence length="654" mass="73063">MKIYPDMGIPLPDGTRLSARVWMSDGAKTEPVPAILEYLPYRKSDGTAARDHGMHLHFARHGYVCLRVDRRGCGDSEGLFDDEYSEQELRDGVDLINWIAAQPWCDGNVGIQGISWGGFNGLQLAARTPKPLKAVISIGTTVDRYHDDIHYKGGIQLSENIGWAATVSSWFSMPPDPELVGHNRWREMWLERLENAPFLASRWAGHPNRDDYWKHGSICEDFSAIKAPVLVMGGLHDGYRNAMAAMVEGLSAPVKGIAGPWSHKYPNISTIGPSIDYLGEALRWWDHWLKGKETGVEDDPAYRAYVMDSVKPDPSLGFRPGRWVALPDEPKACAITETLPLGKNGLDDKSAFSAVLETDFTCGQSCGEFFPFGFGPGELPDDQSCDDALSLCFDSAPTETGRDMLGAPNVRLRIAADGHRAQIVVRLCDLRPDGSSALITMGLLNLRHRDGFEEARNLTPGEVCDVSLVLDQVAYHLPAGHRLRLAISSSYWPYCWPEGREVSLTLSGGELSIPWLDSDKIRPCHFDPPGEMEKRPYQQLKAGTEHKEWCDDPETGRRVLEIFGDHGRQKDIRNGLITESTVSEKWEIAQDDPASAQVEIIWTRSLGRDDWEVSSKVTTRMQGKTDHFVIEQHVEAYEGNMQVFEKQYSDTIPR</sequence>
<dbReference type="Gene3D" id="2.60.120.260">
    <property type="entry name" value="Galactose-binding domain-like"/>
    <property type="match status" value="1"/>
</dbReference>
<dbReference type="PANTHER" id="PTHR43056">
    <property type="entry name" value="PEPTIDASE S9 PROLYL OLIGOPEPTIDASE"/>
    <property type="match status" value="1"/>
</dbReference>
<feature type="domain" description="Xaa-Pro dipeptidyl-peptidase C-terminal" evidence="2">
    <location>
        <begin position="282"/>
        <end position="514"/>
    </location>
</feature>
<evidence type="ECO:0000256" key="1">
    <source>
        <dbReference type="ARBA" id="ARBA00022801"/>
    </source>
</evidence>
<dbReference type="SUPFAM" id="SSF49785">
    <property type="entry name" value="Galactose-binding domain-like"/>
    <property type="match status" value="1"/>
</dbReference>
<keyword evidence="1 3" id="KW-0378">Hydrolase</keyword>
<dbReference type="InterPro" id="IPR013736">
    <property type="entry name" value="Xaa-Pro_dipept_C"/>
</dbReference>
<dbReference type="Pfam" id="PF08530">
    <property type="entry name" value="PepX_C"/>
    <property type="match status" value="1"/>
</dbReference>
<dbReference type="InterPro" id="IPR008979">
    <property type="entry name" value="Galactose-bd-like_sf"/>
</dbReference>